<proteinExistence type="inferred from homology"/>
<dbReference type="InterPro" id="IPR005552">
    <property type="entry name" value="Scramblase"/>
</dbReference>
<evidence type="ECO:0000313" key="4">
    <source>
        <dbReference type="Proteomes" id="UP000274429"/>
    </source>
</evidence>
<dbReference type="AlphaFoldDB" id="A0A0R3XAS0"/>
<organism evidence="5">
    <name type="scientific">Hydatigena taeniaeformis</name>
    <name type="common">Feline tapeworm</name>
    <name type="synonym">Taenia taeniaeformis</name>
    <dbReference type="NCBI Taxonomy" id="6205"/>
    <lineage>
        <taxon>Eukaryota</taxon>
        <taxon>Metazoa</taxon>
        <taxon>Spiralia</taxon>
        <taxon>Lophotrochozoa</taxon>
        <taxon>Platyhelminthes</taxon>
        <taxon>Cestoda</taxon>
        <taxon>Eucestoda</taxon>
        <taxon>Cyclophyllidea</taxon>
        <taxon>Taeniidae</taxon>
        <taxon>Hydatigera</taxon>
    </lineage>
</organism>
<dbReference type="STRING" id="6205.A0A0R3XAS0"/>
<name>A0A0R3XAS0_HYDTA</name>
<reference evidence="5" key="1">
    <citation type="submission" date="2017-02" db="UniProtKB">
        <authorList>
            <consortium name="WormBaseParasite"/>
        </authorList>
    </citation>
    <scope>IDENTIFICATION</scope>
</reference>
<keyword evidence="4" id="KW-1185">Reference proteome</keyword>
<comment type="similarity">
    <text evidence="1 2">Belongs to the phospholipid scramblase family.</text>
</comment>
<evidence type="ECO:0000256" key="1">
    <source>
        <dbReference type="ARBA" id="ARBA00005350"/>
    </source>
</evidence>
<dbReference type="Proteomes" id="UP000274429">
    <property type="component" value="Unassembled WGS sequence"/>
</dbReference>
<keyword evidence="2" id="KW-0564">Palmitate</keyword>
<protein>
    <recommendedName>
        <fullName evidence="2">Phospholipid scramblase</fullName>
    </recommendedName>
</protein>
<dbReference type="GO" id="GO:0017128">
    <property type="term" value="F:phospholipid scramblase activity"/>
    <property type="evidence" value="ECO:0007669"/>
    <property type="project" value="InterPro"/>
</dbReference>
<accession>A0A0R3XAS0</accession>
<reference evidence="3 4" key="2">
    <citation type="submission" date="2018-11" db="EMBL/GenBank/DDBJ databases">
        <authorList>
            <consortium name="Pathogen Informatics"/>
        </authorList>
    </citation>
    <scope>NUCLEOTIDE SEQUENCE [LARGE SCALE GENOMIC DNA]</scope>
</reference>
<dbReference type="PANTHER" id="PTHR23248:SF9">
    <property type="entry name" value="PHOSPHOLIPID SCRAMBLASE"/>
    <property type="match status" value="1"/>
</dbReference>
<dbReference type="GO" id="GO:0005886">
    <property type="term" value="C:plasma membrane"/>
    <property type="evidence" value="ECO:0007669"/>
    <property type="project" value="TreeGrafter"/>
</dbReference>
<gene>
    <name evidence="3" type="ORF">TTAC_LOCUS10630</name>
</gene>
<dbReference type="EMBL" id="UYWX01021960">
    <property type="protein sequence ID" value="VDM35610.1"/>
    <property type="molecule type" value="Genomic_DNA"/>
</dbReference>
<comment type="cofactor">
    <cofactor evidence="2">
        <name>Ca(2+)</name>
        <dbReference type="ChEBI" id="CHEBI:29108"/>
    </cofactor>
</comment>
<keyword evidence="2" id="KW-0449">Lipoprotein</keyword>
<dbReference type="OrthoDB" id="191150at2759"/>
<evidence type="ECO:0000256" key="2">
    <source>
        <dbReference type="RuleBase" id="RU363116"/>
    </source>
</evidence>
<dbReference type="PANTHER" id="PTHR23248">
    <property type="entry name" value="PHOSPHOLIPID SCRAMBLASE-RELATED"/>
    <property type="match status" value="1"/>
</dbReference>
<evidence type="ECO:0000313" key="3">
    <source>
        <dbReference type="EMBL" id="VDM35610.1"/>
    </source>
</evidence>
<sequence>MSADGKSQLGAIRKEWSGLVQEFFTDADNFSVTFPHDLDSRAKMLVLCAAFLLV</sequence>
<evidence type="ECO:0000313" key="5">
    <source>
        <dbReference type="WBParaSite" id="TTAC_0001064701-mRNA-1"/>
    </source>
</evidence>
<dbReference type="WBParaSite" id="TTAC_0001064701-mRNA-1">
    <property type="protein sequence ID" value="TTAC_0001064701-mRNA-1"/>
    <property type="gene ID" value="TTAC_0001064701"/>
</dbReference>
<comment type="function">
    <text evidence="2">May mediate accelerated ATP-independent bidirectional transbilayer migration of phospholipids upon binding calcium ions that results in a loss of phospholipid asymmetry in the plasma membrane.</text>
</comment>
<keyword evidence="2" id="KW-0106">Calcium</keyword>
<dbReference type="Pfam" id="PF03803">
    <property type="entry name" value="Scramblase"/>
    <property type="match status" value="1"/>
</dbReference>